<dbReference type="Gene3D" id="3.40.140.10">
    <property type="entry name" value="Cytidine Deaminase, domain 2"/>
    <property type="match status" value="1"/>
</dbReference>
<name>A0AA36MWU4_9DINO</name>
<sequence>MEDASGQAQGRVFLAEAVFQACLTYAHVSCVEVQGLLFGDVEEVDGSSWSRPDVTIWGMQNRLTANSGEFLELPAEELVFAQQEAEDLAKQVGRPTRVIGWAISRSRAESPNDEDLERQLHYQLVVDGHFVGLAVKPAQQKGAGLQSAMTAFRSVQQQADSSRLRQTPQVIVVPQCLLLPQDPVSHLSIEPLVTMLVEAWERQKKTTDDSERSPLCARASVRSFCRRFEGLSSLLQNEEITFDKNFKDDIPLTRQVLQLQSLAADLDHNAEVLSAVNQQMSSQDSPTWLPGRTPGAFRPEPLETRPHVQASKSEEGAQGQSKRVRGPAVSAEAEIRWQDQPKEHTSAPASSAGAIGVEHLDAKRRAREQAVLSQACAQHGPLRAAQRKGYPTKLDDGAGRPGS</sequence>
<evidence type="ECO:0000256" key="1">
    <source>
        <dbReference type="SAM" id="MobiDB-lite"/>
    </source>
</evidence>
<organism evidence="2 3">
    <name type="scientific">Effrenium voratum</name>
    <dbReference type="NCBI Taxonomy" id="2562239"/>
    <lineage>
        <taxon>Eukaryota</taxon>
        <taxon>Sar</taxon>
        <taxon>Alveolata</taxon>
        <taxon>Dinophyceae</taxon>
        <taxon>Suessiales</taxon>
        <taxon>Symbiodiniaceae</taxon>
        <taxon>Effrenium</taxon>
    </lineage>
</organism>
<keyword evidence="3" id="KW-1185">Reference proteome</keyword>
<gene>
    <name evidence="2" type="ORF">EVOR1521_LOCUS12846</name>
</gene>
<feature type="region of interest" description="Disordered" evidence="1">
    <location>
        <begin position="279"/>
        <end position="403"/>
    </location>
</feature>
<comment type="caution">
    <text evidence="2">The sequence shown here is derived from an EMBL/GenBank/DDBJ whole genome shotgun (WGS) entry which is preliminary data.</text>
</comment>
<protein>
    <submittedName>
        <fullName evidence="2">Uncharacterized protein</fullName>
    </submittedName>
</protein>
<feature type="compositionally biased region" description="Basic and acidic residues" evidence="1">
    <location>
        <begin position="333"/>
        <end position="345"/>
    </location>
</feature>
<dbReference type="Proteomes" id="UP001178507">
    <property type="component" value="Unassembled WGS sequence"/>
</dbReference>
<evidence type="ECO:0000313" key="3">
    <source>
        <dbReference type="Proteomes" id="UP001178507"/>
    </source>
</evidence>
<proteinExistence type="predicted"/>
<evidence type="ECO:0000313" key="2">
    <source>
        <dbReference type="EMBL" id="CAJ1386582.1"/>
    </source>
</evidence>
<dbReference type="EMBL" id="CAUJNA010001380">
    <property type="protein sequence ID" value="CAJ1386582.1"/>
    <property type="molecule type" value="Genomic_DNA"/>
</dbReference>
<dbReference type="AlphaFoldDB" id="A0AA36MWU4"/>
<feature type="compositionally biased region" description="Basic and acidic residues" evidence="1">
    <location>
        <begin position="393"/>
        <end position="403"/>
    </location>
</feature>
<accession>A0AA36MWU4</accession>
<reference evidence="2" key="1">
    <citation type="submission" date="2023-08" db="EMBL/GenBank/DDBJ databases">
        <authorList>
            <person name="Chen Y."/>
            <person name="Shah S."/>
            <person name="Dougan E. K."/>
            <person name="Thang M."/>
            <person name="Chan C."/>
        </authorList>
    </citation>
    <scope>NUCLEOTIDE SEQUENCE</scope>
</reference>